<proteinExistence type="predicted"/>
<accession>A0A495XFQ7</accession>
<feature type="transmembrane region" description="Helical" evidence="1">
    <location>
        <begin position="36"/>
        <end position="58"/>
    </location>
</feature>
<protein>
    <submittedName>
        <fullName evidence="2">DUF3093 family protein</fullName>
    </submittedName>
</protein>
<dbReference type="Pfam" id="PF11292">
    <property type="entry name" value="DUF3093"/>
    <property type="match status" value="1"/>
</dbReference>
<dbReference type="AlphaFoldDB" id="A0A495XFQ7"/>
<name>A0A495XFQ7_9PSEU</name>
<keyword evidence="1" id="KW-0812">Transmembrane</keyword>
<organism evidence="2 3">
    <name type="scientific">Saccharothrix variisporea</name>
    <dbReference type="NCBI Taxonomy" id="543527"/>
    <lineage>
        <taxon>Bacteria</taxon>
        <taxon>Bacillati</taxon>
        <taxon>Actinomycetota</taxon>
        <taxon>Actinomycetes</taxon>
        <taxon>Pseudonocardiales</taxon>
        <taxon>Pseudonocardiaceae</taxon>
        <taxon>Saccharothrix</taxon>
    </lineage>
</organism>
<evidence type="ECO:0000256" key="1">
    <source>
        <dbReference type="SAM" id="Phobius"/>
    </source>
</evidence>
<dbReference type="Proteomes" id="UP000272729">
    <property type="component" value="Unassembled WGS sequence"/>
</dbReference>
<reference evidence="2 3" key="1">
    <citation type="submission" date="2018-10" db="EMBL/GenBank/DDBJ databases">
        <title>Sequencing the genomes of 1000 actinobacteria strains.</title>
        <authorList>
            <person name="Klenk H.-P."/>
        </authorList>
    </citation>
    <scope>NUCLEOTIDE SEQUENCE [LARGE SCALE GENOMIC DNA]</scope>
    <source>
        <strain evidence="2 3">DSM 43911</strain>
    </source>
</reference>
<keyword evidence="3" id="KW-1185">Reference proteome</keyword>
<gene>
    <name evidence="2" type="ORF">DFJ66_5277</name>
</gene>
<dbReference type="OrthoDB" id="4773470at2"/>
<dbReference type="RefSeq" id="WP_121224665.1">
    <property type="nucleotide sequence ID" value="NZ_JBIUBA010000008.1"/>
</dbReference>
<sequence length="145" mass="15728">MEQPVLYAEPGASWWPLLWGPVFVLVGVVVEAVTGGVWIALWAVVGFVLTCCAALWVAGRRRVYGVRLTPVSLRLGQEELPTRDIAEVEGVEPRAGAKVLGGGWTVPRGTSEVPIRLVDQTVVTGWARDPDALRGAVHRLLSHRT</sequence>
<dbReference type="EMBL" id="RBXR01000001">
    <property type="protein sequence ID" value="RKT71975.1"/>
    <property type="molecule type" value="Genomic_DNA"/>
</dbReference>
<evidence type="ECO:0000313" key="3">
    <source>
        <dbReference type="Proteomes" id="UP000272729"/>
    </source>
</evidence>
<evidence type="ECO:0000313" key="2">
    <source>
        <dbReference type="EMBL" id="RKT71975.1"/>
    </source>
</evidence>
<feature type="transmembrane region" description="Helical" evidence="1">
    <location>
        <begin position="12"/>
        <end position="30"/>
    </location>
</feature>
<comment type="caution">
    <text evidence="2">The sequence shown here is derived from an EMBL/GenBank/DDBJ whole genome shotgun (WGS) entry which is preliminary data.</text>
</comment>
<keyword evidence="1" id="KW-1133">Transmembrane helix</keyword>
<keyword evidence="1" id="KW-0472">Membrane</keyword>
<dbReference type="InterPro" id="IPR021443">
    <property type="entry name" value="DUF3093"/>
</dbReference>